<name>A0ABN7UX71_GIGMA</name>
<evidence type="ECO:0000313" key="3">
    <source>
        <dbReference type="Proteomes" id="UP000789901"/>
    </source>
</evidence>
<protein>
    <submittedName>
        <fullName evidence="2">19302_t:CDS:1</fullName>
    </submittedName>
</protein>
<reference evidence="2 3" key="1">
    <citation type="submission" date="2021-06" db="EMBL/GenBank/DDBJ databases">
        <authorList>
            <person name="Kallberg Y."/>
            <person name="Tangrot J."/>
            <person name="Rosling A."/>
        </authorList>
    </citation>
    <scope>NUCLEOTIDE SEQUENCE [LARGE SCALE GENOMIC DNA]</scope>
    <source>
        <strain evidence="2 3">120-4 pot B 10/14</strain>
    </source>
</reference>
<accession>A0ABN7UX71</accession>
<proteinExistence type="predicted"/>
<dbReference type="Proteomes" id="UP000789901">
    <property type="component" value="Unassembled WGS sequence"/>
</dbReference>
<feature type="region of interest" description="Disordered" evidence="1">
    <location>
        <begin position="1"/>
        <end position="40"/>
    </location>
</feature>
<organism evidence="2 3">
    <name type="scientific">Gigaspora margarita</name>
    <dbReference type="NCBI Taxonomy" id="4874"/>
    <lineage>
        <taxon>Eukaryota</taxon>
        <taxon>Fungi</taxon>
        <taxon>Fungi incertae sedis</taxon>
        <taxon>Mucoromycota</taxon>
        <taxon>Glomeromycotina</taxon>
        <taxon>Glomeromycetes</taxon>
        <taxon>Diversisporales</taxon>
        <taxon>Gigasporaceae</taxon>
        <taxon>Gigaspora</taxon>
    </lineage>
</organism>
<feature type="non-terminal residue" evidence="2">
    <location>
        <position position="40"/>
    </location>
</feature>
<keyword evidence="3" id="KW-1185">Reference proteome</keyword>
<comment type="caution">
    <text evidence="2">The sequence shown here is derived from an EMBL/GenBank/DDBJ whole genome shotgun (WGS) entry which is preliminary data.</text>
</comment>
<evidence type="ECO:0000256" key="1">
    <source>
        <dbReference type="SAM" id="MobiDB-lite"/>
    </source>
</evidence>
<gene>
    <name evidence="2" type="ORF">GMARGA_LOCUS11194</name>
</gene>
<evidence type="ECO:0000313" key="2">
    <source>
        <dbReference type="EMBL" id="CAG8684852.1"/>
    </source>
</evidence>
<sequence length="40" mass="4498">MTDEWNHTSQNSQISQTNNSHAIDENTLNVTTNKNLLPEG</sequence>
<dbReference type="EMBL" id="CAJVQB010006476">
    <property type="protein sequence ID" value="CAG8684852.1"/>
    <property type="molecule type" value="Genomic_DNA"/>
</dbReference>
<feature type="compositionally biased region" description="Low complexity" evidence="1">
    <location>
        <begin position="7"/>
        <end position="40"/>
    </location>
</feature>